<dbReference type="Proteomes" id="UP000679691">
    <property type="component" value="Unassembled WGS sequence"/>
</dbReference>
<evidence type="ECO:0000259" key="1">
    <source>
        <dbReference type="Pfam" id="PF24722"/>
    </source>
</evidence>
<keyword evidence="3" id="KW-1185">Reference proteome</keyword>
<dbReference type="AlphaFoldDB" id="A0A8T4HFJ4"/>
<protein>
    <recommendedName>
        <fullName evidence="1">DUF7674 domain-containing protein</fullName>
    </recommendedName>
</protein>
<sequence>MKTTLEQSLRIGFPEIYPYAMLNKEGNANCKEYMVLRHFGMYCSTHFDEHASREIIAMINSHYQSKDLFIQNAIENEFLYVIAEKLGTQNFLNHLNLIPGELQLSYVKVLLETLKHKKK</sequence>
<name>A0A8T4HFJ4_9SPHI</name>
<feature type="domain" description="DUF7674" evidence="1">
    <location>
        <begin position="9"/>
        <end position="108"/>
    </location>
</feature>
<proteinExistence type="predicted"/>
<dbReference type="InterPro" id="IPR056091">
    <property type="entry name" value="DUF7674"/>
</dbReference>
<evidence type="ECO:0000313" key="2">
    <source>
        <dbReference type="EMBL" id="MBP3944108.1"/>
    </source>
</evidence>
<gene>
    <name evidence="2" type="ORF">J5U18_11170</name>
</gene>
<organism evidence="2 3">
    <name type="scientific">Rhinopithecimicrobium faecis</name>
    <dbReference type="NCBI Taxonomy" id="2820698"/>
    <lineage>
        <taxon>Bacteria</taxon>
        <taxon>Pseudomonadati</taxon>
        <taxon>Bacteroidota</taxon>
        <taxon>Sphingobacteriia</taxon>
        <taxon>Sphingobacteriales</taxon>
        <taxon>Sphingobacteriaceae</taxon>
        <taxon>Rhinopithecimicrobium</taxon>
    </lineage>
</organism>
<evidence type="ECO:0000313" key="3">
    <source>
        <dbReference type="Proteomes" id="UP000679691"/>
    </source>
</evidence>
<dbReference type="EMBL" id="JAGKSB010000013">
    <property type="protein sequence ID" value="MBP3944108.1"/>
    <property type="molecule type" value="Genomic_DNA"/>
</dbReference>
<comment type="caution">
    <text evidence="2">The sequence shown here is derived from an EMBL/GenBank/DDBJ whole genome shotgun (WGS) entry which is preliminary data.</text>
</comment>
<dbReference type="Pfam" id="PF24722">
    <property type="entry name" value="DUF7674"/>
    <property type="match status" value="1"/>
</dbReference>
<reference evidence="2" key="1">
    <citation type="submission" date="2021-03" db="EMBL/GenBank/DDBJ databases">
        <authorList>
            <person name="Lu T."/>
            <person name="Wang Q."/>
            <person name="Han X."/>
        </authorList>
    </citation>
    <scope>NUCLEOTIDE SEQUENCE</scope>
    <source>
        <strain evidence="2">WQ 2009</strain>
    </source>
</reference>
<accession>A0A8T4HFJ4</accession>
<dbReference type="RefSeq" id="WP_353547612.1">
    <property type="nucleotide sequence ID" value="NZ_JAGKSB010000013.1"/>
</dbReference>